<evidence type="ECO:0000259" key="2">
    <source>
        <dbReference type="Pfam" id="PF16010"/>
    </source>
</evidence>
<dbReference type="CDD" id="cd09630">
    <property type="entry name" value="CDH_like_cytochrome"/>
    <property type="match status" value="1"/>
</dbReference>
<dbReference type="Gene3D" id="2.60.40.1210">
    <property type="entry name" value="Cellobiose dehydrogenase, cytochrome domain"/>
    <property type="match status" value="1"/>
</dbReference>
<gene>
    <name evidence="3" type="ORF">EI97DRAFT_422147</name>
</gene>
<feature type="signal peptide" evidence="1">
    <location>
        <begin position="1"/>
        <end position="18"/>
    </location>
</feature>
<organism evidence="3 4">
    <name type="scientific">Westerdykella ornata</name>
    <dbReference type="NCBI Taxonomy" id="318751"/>
    <lineage>
        <taxon>Eukaryota</taxon>
        <taxon>Fungi</taxon>
        <taxon>Dikarya</taxon>
        <taxon>Ascomycota</taxon>
        <taxon>Pezizomycotina</taxon>
        <taxon>Dothideomycetes</taxon>
        <taxon>Pleosporomycetidae</taxon>
        <taxon>Pleosporales</taxon>
        <taxon>Sporormiaceae</taxon>
        <taxon>Westerdykella</taxon>
    </lineage>
</organism>
<protein>
    <submittedName>
        <fullName evidence="3">CBD9-like protein</fullName>
    </submittedName>
</protein>
<dbReference type="RefSeq" id="XP_033652054.1">
    <property type="nucleotide sequence ID" value="XM_033797076.1"/>
</dbReference>
<accession>A0A6A6JE15</accession>
<dbReference type="Pfam" id="PF16010">
    <property type="entry name" value="CDH-cyt"/>
    <property type="match status" value="1"/>
</dbReference>
<evidence type="ECO:0000313" key="4">
    <source>
        <dbReference type="Proteomes" id="UP000800097"/>
    </source>
</evidence>
<dbReference type="InterPro" id="IPR015920">
    <property type="entry name" value="Cellobiose_DH-like_cyt"/>
</dbReference>
<evidence type="ECO:0000256" key="1">
    <source>
        <dbReference type="SAM" id="SignalP"/>
    </source>
</evidence>
<dbReference type="OrthoDB" id="413885at2759"/>
<feature type="domain" description="Cellobiose dehydrogenase-like cytochrome" evidence="2">
    <location>
        <begin position="25"/>
        <end position="203"/>
    </location>
</feature>
<dbReference type="GeneID" id="54550251"/>
<name>A0A6A6JE15_WESOR</name>
<dbReference type="PANTHER" id="PTHR47797:SF5">
    <property type="entry name" value="CELLOBIOSE DEHYDROGENASE CYTOCHROME DOMAIN-CONTAINING PROTEIN"/>
    <property type="match status" value="1"/>
</dbReference>
<dbReference type="EMBL" id="ML986502">
    <property type="protein sequence ID" value="KAF2274515.1"/>
    <property type="molecule type" value="Genomic_DNA"/>
</dbReference>
<dbReference type="PANTHER" id="PTHR47797">
    <property type="entry name" value="DEHYDROGENASE, PUTATIVE (AFU_ORTHOLOGUE AFUA_8G05805)-RELATED"/>
    <property type="match status" value="1"/>
</dbReference>
<dbReference type="AlphaFoldDB" id="A0A6A6JE15"/>
<sequence length="226" mass="24933">MKLLTLGWTAALLGLASAQYEAIKYYDSDTGITYSSITHSIGVTYRVAMPANSSTSDAIVQIVSRKEFAWCGLAWGGHMTQNPLSVAWATGAQIGQKAIVSSRMAYGYYAVPQPYEGAKYTYLKGTTANATHWQVTARCQGCTRWSSADGDFNLHNENEAVLAYACSSVAPDEPSSNTSTFNMHEQFGIWSHNLSFAKNASFADWIRKNPYNGTEKREVVEKRFYA</sequence>
<keyword evidence="1" id="KW-0732">Signal</keyword>
<keyword evidence="4" id="KW-1185">Reference proteome</keyword>
<proteinExistence type="predicted"/>
<reference evidence="3" key="1">
    <citation type="journal article" date="2020" name="Stud. Mycol.">
        <title>101 Dothideomycetes genomes: a test case for predicting lifestyles and emergence of pathogens.</title>
        <authorList>
            <person name="Haridas S."/>
            <person name="Albert R."/>
            <person name="Binder M."/>
            <person name="Bloem J."/>
            <person name="Labutti K."/>
            <person name="Salamov A."/>
            <person name="Andreopoulos B."/>
            <person name="Baker S."/>
            <person name="Barry K."/>
            <person name="Bills G."/>
            <person name="Bluhm B."/>
            <person name="Cannon C."/>
            <person name="Castanera R."/>
            <person name="Culley D."/>
            <person name="Daum C."/>
            <person name="Ezra D."/>
            <person name="Gonzalez J."/>
            <person name="Henrissat B."/>
            <person name="Kuo A."/>
            <person name="Liang C."/>
            <person name="Lipzen A."/>
            <person name="Lutzoni F."/>
            <person name="Magnuson J."/>
            <person name="Mondo S."/>
            <person name="Nolan M."/>
            <person name="Ohm R."/>
            <person name="Pangilinan J."/>
            <person name="Park H.-J."/>
            <person name="Ramirez L."/>
            <person name="Alfaro M."/>
            <person name="Sun H."/>
            <person name="Tritt A."/>
            <person name="Yoshinaga Y."/>
            <person name="Zwiers L.-H."/>
            <person name="Turgeon B."/>
            <person name="Goodwin S."/>
            <person name="Spatafora J."/>
            <person name="Crous P."/>
            <person name="Grigoriev I."/>
        </authorList>
    </citation>
    <scope>NUCLEOTIDE SEQUENCE</scope>
    <source>
        <strain evidence="3">CBS 379.55</strain>
    </source>
</reference>
<dbReference type="SUPFAM" id="SSF49344">
    <property type="entry name" value="CBD9-like"/>
    <property type="match status" value="1"/>
</dbReference>
<evidence type="ECO:0000313" key="3">
    <source>
        <dbReference type="EMBL" id="KAF2274515.1"/>
    </source>
</evidence>
<dbReference type="Proteomes" id="UP000800097">
    <property type="component" value="Unassembled WGS sequence"/>
</dbReference>
<feature type="chain" id="PRO_5025640641" evidence="1">
    <location>
        <begin position="19"/>
        <end position="226"/>
    </location>
</feature>